<reference evidence="1" key="1">
    <citation type="submission" date="2020-09" db="EMBL/GenBank/DDBJ databases">
        <title>New species isolated from human feces.</title>
        <authorList>
            <person name="Kitahara M."/>
            <person name="Shigeno Y."/>
            <person name="Shime M."/>
            <person name="Matsumoto Y."/>
            <person name="Nakamura S."/>
            <person name="Motooka D."/>
            <person name="Fukuoka S."/>
            <person name="Nishikawa H."/>
            <person name="Benno Y."/>
        </authorList>
    </citation>
    <scope>NUCLEOTIDE SEQUENCE</scope>
    <source>
        <strain evidence="1">MM50</strain>
    </source>
</reference>
<dbReference type="GO" id="GO:0003824">
    <property type="term" value="F:catalytic activity"/>
    <property type="evidence" value="ECO:0007669"/>
    <property type="project" value="InterPro"/>
</dbReference>
<evidence type="ECO:0008006" key="3">
    <source>
        <dbReference type="Google" id="ProtNLM"/>
    </source>
</evidence>
<dbReference type="InterPro" id="IPR016193">
    <property type="entry name" value="Cytidine_deaminase-like"/>
</dbReference>
<keyword evidence="2" id="KW-1185">Reference proteome</keyword>
<dbReference type="InterPro" id="IPR015067">
    <property type="entry name" value="DUF1893_TM1506-like"/>
</dbReference>
<evidence type="ECO:0000313" key="1">
    <source>
        <dbReference type="EMBL" id="BCK80766.1"/>
    </source>
</evidence>
<accession>A0A810Q511</accession>
<dbReference type="AlphaFoldDB" id="A0A810Q511"/>
<dbReference type="EMBL" id="AP023418">
    <property type="protein sequence ID" value="BCK80766.1"/>
    <property type="molecule type" value="Genomic_DNA"/>
</dbReference>
<dbReference type="SUPFAM" id="SSF53927">
    <property type="entry name" value="Cytidine deaminase-like"/>
    <property type="match status" value="1"/>
</dbReference>
<organism evidence="1 2">
    <name type="scientific">Vescimonas coprocola</name>
    <dbReference type="NCBI Taxonomy" id="2714355"/>
    <lineage>
        <taxon>Bacteria</taxon>
        <taxon>Bacillati</taxon>
        <taxon>Bacillota</taxon>
        <taxon>Clostridia</taxon>
        <taxon>Eubacteriales</taxon>
        <taxon>Oscillospiraceae</taxon>
        <taxon>Vescimonas</taxon>
    </lineage>
</organism>
<dbReference type="RefSeq" id="WP_213541629.1">
    <property type="nucleotide sequence ID" value="NZ_AP023418.1"/>
</dbReference>
<dbReference type="InterPro" id="IPR037081">
    <property type="entry name" value="Hyp_TM1506"/>
</dbReference>
<gene>
    <name evidence="1" type="ORF">MM50RIKEN_05290</name>
</gene>
<name>A0A810Q511_9FIRM</name>
<dbReference type="KEGG" id="vcop:MM50RIKEN_05290"/>
<protein>
    <recommendedName>
        <fullName evidence="3">DUF1893 domain-containing protein</fullName>
    </recommendedName>
</protein>
<proteinExistence type="predicted"/>
<dbReference type="Gene3D" id="3.40.140.30">
    <property type="entry name" value="Hypothetical protein TM1506"/>
    <property type="match status" value="1"/>
</dbReference>
<sequence>MTDLERAKEALTTIDCTCALCRDEEVRTTQLRGVAPLLSWLEEGLSGWSVADRVVGAGAAWLYTLLHPAMVYAPVMSRRATAILTQYGVPYTCDEVAESILNRTGTGLCPMEEATANAADPQQALAAIRQKVQELRAMSGR</sequence>
<evidence type="ECO:0000313" key="2">
    <source>
        <dbReference type="Proteomes" id="UP000681035"/>
    </source>
</evidence>
<dbReference type="Pfam" id="PF08973">
    <property type="entry name" value="TM1506"/>
    <property type="match status" value="1"/>
</dbReference>
<dbReference type="Proteomes" id="UP000681035">
    <property type="component" value="Chromosome"/>
</dbReference>